<evidence type="ECO:0000313" key="3">
    <source>
        <dbReference type="Proteomes" id="UP000194318"/>
    </source>
</evidence>
<comment type="caution">
    <text evidence="2">The sequence shown here is derived from an EMBL/GenBank/DDBJ whole genome shotgun (WGS) entry which is preliminary data.</text>
</comment>
<gene>
    <name evidence="2" type="ORF">BG846_02530</name>
    <name evidence="1" type="ORF">K701_14055</name>
</gene>
<proteinExistence type="predicted"/>
<dbReference type="RefSeq" id="WP_031129095.1">
    <property type="nucleotide sequence ID" value="NZ_ASYR01000016.1"/>
</dbReference>
<dbReference type="AlphaFoldDB" id="A0A1Y2NWG7"/>
<dbReference type="GeneID" id="91403011"/>
<dbReference type="EMBL" id="ASYR01000016">
    <property type="protein sequence ID" value="KAF0649226.1"/>
    <property type="molecule type" value="Genomic_DNA"/>
</dbReference>
<evidence type="ECO:0000313" key="2">
    <source>
        <dbReference type="EMBL" id="OSY51856.1"/>
    </source>
</evidence>
<dbReference type="Proteomes" id="UP000194318">
    <property type="component" value="Unassembled WGS sequence"/>
</dbReference>
<evidence type="ECO:0000313" key="4">
    <source>
        <dbReference type="Proteomes" id="UP000731519"/>
    </source>
</evidence>
<accession>A0A1Y2NWG7</accession>
<dbReference type="EMBL" id="MIFZ01000217">
    <property type="protein sequence ID" value="OSY51856.1"/>
    <property type="molecule type" value="Genomic_DNA"/>
</dbReference>
<reference evidence="2 3" key="2">
    <citation type="submission" date="2016-09" db="EMBL/GenBank/DDBJ databases">
        <title>Streptomyces fradiae DSM40063, a candidate organism with high potential of specific P450 cytochromes.</title>
        <authorList>
            <person name="Grumaz C."/>
            <person name="Vainshtein Y."/>
            <person name="Kirstahler P."/>
            <person name="Sohn K."/>
        </authorList>
    </citation>
    <scope>NUCLEOTIDE SEQUENCE [LARGE SCALE GENOMIC DNA]</scope>
    <source>
        <strain evidence="2 3">DSM 40063</strain>
    </source>
</reference>
<sequence>MRTSTRPLPPARATAPAESGIVRVPRSIGLTAVQILGARCGAVIDDPADMALHFFVPAGTAWDVAGTALLDRPITIPPSRRVTGPGPYWRVCPGDRWHTDPSALQAAIEDAYEGAR</sequence>
<name>A0A1Y2NWG7_STRFR</name>
<reference evidence="1 4" key="1">
    <citation type="submission" date="2013-05" db="EMBL/GenBank/DDBJ databases">
        <title>Genome Sequence of Streptomyces fradiae.</title>
        <authorList>
            <person name="Kirby R."/>
        </authorList>
    </citation>
    <scope>NUCLEOTIDE SEQUENCE [LARGE SCALE GENOMIC DNA]</scope>
    <source>
        <strain evidence="1 4">ATCC 10745</strain>
    </source>
</reference>
<organism evidence="2 3">
    <name type="scientific">Streptomyces fradiae ATCC 10745 = DSM 40063</name>
    <dbReference type="NCBI Taxonomy" id="1319510"/>
    <lineage>
        <taxon>Bacteria</taxon>
        <taxon>Bacillati</taxon>
        <taxon>Actinomycetota</taxon>
        <taxon>Actinomycetes</taxon>
        <taxon>Kitasatosporales</taxon>
        <taxon>Streptomycetaceae</taxon>
        <taxon>Streptomyces</taxon>
    </lineage>
</organism>
<keyword evidence="4" id="KW-1185">Reference proteome</keyword>
<evidence type="ECO:0000313" key="1">
    <source>
        <dbReference type="EMBL" id="KAF0649226.1"/>
    </source>
</evidence>
<protein>
    <submittedName>
        <fullName evidence="2">Uncharacterized protein</fullName>
    </submittedName>
</protein>
<dbReference type="Proteomes" id="UP000731519">
    <property type="component" value="Unassembled WGS sequence"/>
</dbReference>